<dbReference type="SUPFAM" id="SSF55729">
    <property type="entry name" value="Acyl-CoA N-acyltransferases (Nat)"/>
    <property type="match status" value="1"/>
</dbReference>
<evidence type="ECO:0000313" key="4">
    <source>
        <dbReference type="EMBL" id="TKX31022.1"/>
    </source>
</evidence>
<dbReference type="Proteomes" id="UP000310353">
    <property type="component" value="Unassembled WGS sequence"/>
</dbReference>
<name>A0A4V6DW64_9BACT</name>
<evidence type="ECO:0000256" key="1">
    <source>
        <dbReference type="ARBA" id="ARBA00022679"/>
    </source>
</evidence>
<dbReference type="Pfam" id="PF13673">
    <property type="entry name" value="Acetyltransf_10"/>
    <property type="match status" value="1"/>
</dbReference>
<dbReference type="PROSITE" id="PS51186">
    <property type="entry name" value="GNAT"/>
    <property type="match status" value="1"/>
</dbReference>
<keyword evidence="5" id="KW-1185">Reference proteome</keyword>
<evidence type="ECO:0000256" key="2">
    <source>
        <dbReference type="ARBA" id="ARBA00023315"/>
    </source>
</evidence>
<dbReference type="InterPro" id="IPR016181">
    <property type="entry name" value="Acyl_CoA_acyltransferase"/>
</dbReference>
<dbReference type="EMBL" id="NXMA01000012">
    <property type="protein sequence ID" value="TKX31022.1"/>
    <property type="molecule type" value="Genomic_DNA"/>
</dbReference>
<sequence>MIRHYKKLSETQIEKLLRLWEESVKASHDFLDEKNFKIIKNYLMDFDFKGLEFLFAYEKDELIGFLGFHQEEIQMLFIHPSFFNRGFGSQLLKKAMQDFKLNKVEVNFDNKKALKFYQKFGFQIVGEYQDDFGFKLLKMQKS</sequence>
<accession>A0A4V6DW64</accession>
<organism evidence="4 5">
    <name type="scientific">Campylobacter aviculae</name>
    <dbReference type="NCBI Taxonomy" id="2510190"/>
    <lineage>
        <taxon>Bacteria</taxon>
        <taxon>Pseudomonadati</taxon>
        <taxon>Campylobacterota</taxon>
        <taxon>Epsilonproteobacteria</taxon>
        <taxon>Campylobacterales</taxon>
        <taxon>Campylobacteraceae</taxon>
        <taxon>Campylobacter</taxon>
    </lineage>
</organism>
<gene>
    <name evidence="4" type="ORF">CQA76_06930</name>
</gene>
<dbReference type="Gene3D" id="3.40.630.30">
    <property type="match status" value="1"/>
</dbReference>
<dbReference type="RefSeq" id="WP_137622692.1">
    <property type="nucleotide sequence ID" value="NZ_NXMA01000012.1"/>
</dbReference>
<keyword evidence="1 4" id="KW-0808">Transferase</keyword>
<protein>
    <submittedName>
        <fullName evidence="4">GNAT family N-acetyltransferase</fullName>
    </submittedName>
</protein>
<feature type="domain" description="N-acetyltransferase" evidence="3">
    <location>
        <begin position="3"/>
        <end position="142"/>
    </location>
</feature>
<dbReference type="InterPro" id="IPR000182">
    <property type="entry name" value="GNAT_dom"/>
</dbReference>
<evidence type="ECO:0000259" key="3">
    <source>
        <dbReference type="PROSITE" id="PS51186"/>
    </source>
</evidence>
<dbReference type="CDD" id="cd04301">
    <property type="entry name" value="NAT_SF"/>
    <property type="match status" value="1"/>
</dbReference>
<dbReference type="PANTHER" id="PTHR43800">
    <property type="entry name" value="PEPTIDYL-LYSINE N-ACETYLTRANSFERASE YJAB"/>
    <property type="match status" value="1"/>
</dbReference>
<keyword evidence="2" id="KW-0012">Acyltransferase</keyword>
<comment type="caution">
    <text evidence="4">The sequence shown here is derived from an EMBL/GenBank/DDBJ whole genome shotgun (WGS) entry which is preliminary data.</text>
</comment>
<dbReference type="PANTHER" id="PTHR43800:SF1">
    <property type="entry name" value="PEPTIDYL-LYSINE N-ACETYLTRANSFERASE YJAB"/>
    <property type="match status" value="1"/>
</dbReference>
<evidence type="ECO:0000313" key="5">
    <source>
        <dbReference type="Proteomes" id="UP000310353"/>
    </source>
</evidence>
<reference evidence="4 5" key="1">
    <citation type="submission" date="2018-05" db="EMBL/GenBank/DDBJ databases">
        <title>Novel Campyloabacter and Helicobacter Species and Strains.</title>
        <authorList>
            <person name="Mannion A.J."/>
            <person name="Shen Z."/>
            <person name="Fox J.G."/>
        </authorList>
    </citation>
    <scope>NUCLEOTIDE SEQUENCE [LARGE SCALE GENOMIC DNA]</scope>
    <source>
        <strain evidence="5">MIT17-670</strain>
    </source>
</reference>
<dbReference type="GO" id="GO:0016747">
    <property type="term" value="F:acyltransferase activity, transferring groups other than amino-acyl groups"/>
    <property type="evidence" value="ECO:0007669"/>
    <property type="project" value="InterPro"/>
</dbReference>
<dbReference type="OrthoDB" id="9789605at2"/>
<proteinExistence type="predicted"/>
<dbReference type="AlphaFoldDB" id="A0A4V6DW64"/>